<evidence type="ECO:0000313" key="9">
    <source>
        <dbReference type="Proteomes" id="UP001634393"/>
    </source>
</evidence>
<evidence type="ECO:0000256" key="1">
    <source>
        <dbReference type="ARBA" id="ARBA00004245"/>
    </source>
</evidence>
<dbReference type="PANTHER" id="PTHR31358:SF29">
    <property type="entry name" value="PROTEIN WVD2-LIKE 5-RELATED"/>
    <property type="match status" value="1"/>
</dbReference>
<keyword evidence="5" id="KW-0206">Cytoskeleton</keyword>
<dbReference type="PANTHER" id="PTHR31358">
    <property type="entry name" value="PROTEIN WVD2-LIKE 4"/>
    <property type="match status" value="1"/>
</dbReference>
<comment type="caution">
    <text evidence="8">The sequence shown here is derived from an EMBL/GenBank/DDBJ whole genome shotgun (WGS) entry which is preliminary data.</text>
</comment>
<keyword evidence="4" id="KW-0493">Microtubule</keyword>
<name>A0ABD3TPS0_9LAMI</name>
<feature type="region of interest" description="Disordered" evidence="6">
    <location>
        <begin position="37"/>
        <end position="157"/>
    </location>
</feature>
<feature type="compositionally biased region" description="Polar residues" evidence="6">
    <location>
        <begin position="360"/>
        <end position="375"/>
    </location>
</feature>
<feature type="compositionally biased region" description="Polar residues" evidence="6">
    <location>
        <begin position="38"/>
        <end position="51"/>
    </location>
</feature>
<feature type="compositionally biased region" description="Basic residues" evidence="6">
    <location>
        <begin position="284"/>
        <end position="293"/>
    </location>
</feature>
<evidence type="ECO:0000256" key="6">
    <source>
        <dbReference type="SAM" id="MobiDB-lite"/>
    </source>
</evidence>
<feature type="compositionally biased region" description="Basic and acidic residues" evidence="6">
    <location>
        <begin position="78"/>
        <end position="87"/>
    </location>
</feature>
<protein>
    <recommendedName>
        <fullName evidence="7">TPX2 C-terminal domain-containing protein</fullName>
    </recommendedName>
</protein>
<dbReference type="Proteomes" id="UP001634393">
    <property type="component" value="Unassembled WGS sequence"/>
</dbReference>
<feature type="compositionally biased region" description="Polar residues" evidence="6">
    <location>
        <begin position="126"/>
        <end position="139"/>
    </location>
</feature>
<comment type="similarity">
    <text evidence="2">Belongs to the TPX2 family.</text>
</comment>
<keyword evidence="3" id="KW-0963">Cytoplasm</keyword>
<feature type="region of interest" description="Disordered" evidence="6">
    <location>
        <begin position="259"/>
        <end position="397"/>
    </location>
</feature>
<feature type="domain" description="TPX2 C-terminal" evidence="7">
    <location>
        <begin position="203"/>
        <end position="278"/>
    </location>
</feature>
<accession>A0ABD3TPS0</accession>
<dbReference type="InterPro" id="IPR044833">
    <property type="entry name" value="WDL5/6"/>
</dbReference>
<gene>
    <name evidence="8" type="ORF">ACJIZ3_023182</name>
</gene>
<feature type="compositionally biased region" description="Polar residues" evidence="6">
    <location>
        <begin position="88"/>
        <end position="100"/>
    </location>
</feature>
<feature type="region of interest" description="Disordered" evidence="6">
    <location>
        <begin position="170"/>
        <end position="195"/>
    </location>
</feature>
<feature type="compositionally biased region" description="Basic and acidic residues" evidence="6">
    <location>
        <begin position="52"/>
        <end position="63"/>
    </location>
</feature>
<evidence type="ECO:0000256" key="4">
    <source>
        <dbReference type="ARBA" id="ARBA00022701"/>
    </source>
</evidence>
<sequence>MDADSTIPLSENGVEFDNGSLEIEGLVENLEDAVKLNDPTTLDSTRSTNSSKEIEVESGDSKKLKQLKGTVKAKNVSKSKDGKETHKSSVASNGTNASSESRMRPTVAFKAKSKSFNEKKAPDNSKPASIQNNQNNSKQPGHLDATLSSTSGAQSEELCDKAKLKALRKAPAVKAEEISDSSLSPTVGDGKPRKFGTLPAYNFSFKCDERAEKRREFYSKLEEKIHAKEVEKSTLQAKTQESQEAEIKRLRKNLAFKATPMPTFYQEPPPPKVELKKIPTTRAKSPKLGRKKTSLSADSEENGAPIARPTRLSLDEKISQSNLTKAPIVANVKKPLRKSLPKLPSENISLSNEKKKATSRKSTISKETSEAASDTQKQEAETPAEPNESHANIDDEPVLEAQELTALAHEPITV</sequence>
<evidence type="ECO:0000256" key="3">
    <source>
        <dbReference type="ARBA" id="ARBA00022490"/>
    </source>
</evidence>
<dbReference type="Pfam" id="PF06886">
    <property type="entry name" value="TPX2"/>
    <property type="match status" value="1"/>
</dbReference>
<organism evidence="8 9">
    <name type="scientific">Penstemon smallii</name>
    <dbReference type="NCBI Taxonomy" id="265156"/>
    <lineage>
        <taxon>Eukaryota</taxon>
        <taxon>Viridiplantae</taxon>
        <taxon>Streptophyta</taxon>
        <taxon>Embryophyta</taxon>
        <taxon>Tracheophyta</taxon>
        <taxon>Spermatophyta</taxon>
        <taxon>Magnoliopsida</taxon>
        <taxon>eudicotyledons</taxon>
        <taxon>Gunneridae</taxon>
        <taxon>Pentapetalae</taxon>
        <taxon>asterids</taxon>
        <taxon>lamiids</taxon>
        <taxon>Lamiales</taxon>
        <taxon>Plantaginaceae</taxon>
        <taxon>Cheloneae</taxon>
        <taxon>Penstemon</taxon>
    </lineage>
</organism>
<evidence type="ECO:0000256" key="2">
    <source>
        <dbReference type="ARBA" id="ARBA00005885"/>
    </source>
</evidence>
<evidence type="ECO:0000259" key="7">
    <source>
        <dbReference type="Pfam" id="PF06886"/>
    </source>
</evidence>
<dbReference type="GO" id="GO:0005874">
    <property type="term" value="C:microtubule"/>
    <property type="evidence" value="ECO:0007669"/>
    <property type="project" value="UniProtKB-KW"/>
</dbReference>
<keyword evidence="9" id="KW-1185">Reference proteome</keyword>
<dbReference type="EMBL" id="JBJXBP010000003">
    <property type="protein sequence ID" value="KAL3838591.1"/>
    <property type="molecule type" value="Genomic_DNA"/>
</dbReference>
<evidence type="ECO:0000256" key="5">
    <source>
        <dbReference type="ARBA" id="ARBA00023212"/>
    </source>
</evidence>
<reference evidence="8 9" key="1">
    <citation type="submission" date="2024-12" db="EMBL/GenBank/DDBJ databases">
        <title>The unique morphological basis and parallel evolutionary history of personate flowers in Penstemon.</title>
        <authorList>
            <person name="Depatie T.H."/>
            <person name="Wessinger C.A."/>
        </authorList>
    </citation>
    <scope>NUCLEOTIDE SEQUENCE [LARGE SCALE GENOMIC DNA]</scope>
    <source>
        <strain evidence="8">WTNN_2</strain>
        <tissue evidence="8">Leaf</tissue>
    </source>
</reference>
<comment type="subcellular location">
    <subcellularLocation>
        <location evidence="1">Cytoplasm</location>
        <location evidence="1">Cytoskeleton</location>
    </subcellularLocation>
</comment>
<dbReference type="InterPro" id="IPR027329">
    <property type="entry name" value="TPX2_C"/>
</dbReference>
<proteinExistence type="inferred from homology"/>
<evidence type="ECO:0000313" key="8">
    <source>
        <dbReference type="EMBL" id="KAL3838591.1"/>
    </source>
</evidence>
<dbReference type="AlphaFoldDB" id="A0ABD3TPS0"/>